<organism evidence="1 2">
    <name type="scientific">Vibrio variabilis</name>
    <dbReference type="NCBI Taxonomy" id="990271"/>
    <lineage>
        <taxon>Bacteria</taxon>
        <taxon>Pseudomonadati</taxon>
        <taxon>Pseudomonadota</taxon>
        <taxon>Gammaproteobacteria</taxon>
        <taxon>Vibrionales</taxon>
        <taxon>Vibrionaceae</taxon>
        <taxon>Vibrio</taxon>
    </lineage>
</organism>
<evidence type="ECO:0000313" key="1">
    <source>
        <dbReference type="EMBL" id="GAL27512.1"/>
    </source>
</evidence>
<proteinExistence type="predicted"/>
<protein>
    <submittedName>
        <fullName evidence="1">Histidinol phosphatase</fullName>
    </submittedName>
</protein>
<dbReference type="Proteomes" id="UP000029223">
    <property type="component" value="Unassembled WGS sequence"/>
</dbReference>
<dbReference type="EMBL" id="BBMS01000030">
    <property type="protein sequence ID" value="GAL27512.1"/>
    <property type="molecule type" value="Genomic_DNA"/>
</dbReference>
<comment type="caution">
    <text evidence="1">The sequence shown here is derived from an EMBL/GenBank/DDBJ whole genome shotgun (WGS) entry which is preliminary data.</text>
</comment>
<gene>
    <name evidence="1" type="ORF">JCM19239_2474</name>
</gene>
<keyword evidence="2" id="KW-1185">Reference proteome</keyword>
<sequence length="104" mass="11660">MNALPIQPVLEHITQLAANEKGAVAQIERVLERVNKMYLALSKVLKIKKEKANQLIAFCSHPELREVGSFKEQVSASPKKSLQSIHSSFQGPSRDNVIKLLRKN</sequence>
<name>A0ABQ0JFH6_9VIBR</name>
<accession>A0ABQ0JFH6</accession>
<reference evidence="2" key="2">
    <citation type="submission" date="2014-09" db="EMBL/GenBank/DDBJ databases">
        <authorList>
            <consortium name="NBRP consortium"/>
            <person name="Sawabe T."/>
            <person name="Meirelles P."/>
            <person name="Nakanishi M."/>
            <person name="Sayaka M."/>
            <person name="Hattori M."/>
            <person name="Ohkuma M."/>
        </authorList>
    </citation>
    <scope>NUCLEOTIDE SEQUENCE [LARGE SCALE GENOMIC DNA]</scope>
    <source>
        <strain evidence="2">JCM 19239</strain>
    </source>
</reference>
<reference evidence="2" key="1">
    <citation type="submission" date="2014-09" db="EMBL/GenBank/DDBJ databases">
        <title>Vibrio variabilis JCM 19239. (C206) whole genome shotgun sequence.</title>
        <authorList>
            <person name="Sawabe T."/>
            <person name="Meirelles P."/>
            <person name="Nakanishi M."/>
            <person name="Sayaka M."/>
            <person name="Hattori M."/>
            <person name="Ohkuma M."/>
        </authorList>
    </citation>
    <scope>NUCLEOTIDE SEQUENCE [LARGE SCALE GENOMIC DNA]</scope>
    <source>
        <strain evidence="2">JCM 19239</strain>
    </source>
</reference>
<evidence type="ECO:0000313" key="2">
    <source>
        <dbReference type="Proteomes" id="UP000029223"/>
    </source>
</evidence>